<keyword evidence="1" id="KW-1133">Transmembrane helix</keyword>
<proteinExistence type="predicted"/>
<dbReference type="Proteomes" id="UP000324222">
    <property type="component" value="Unassembled WGS sequence"/>
</dbReference>
<keyword evidence="1" id="KW-0812">Transmembrane</keyword>
<protein>
    <submittedName>
        <fullName evidence="2">Uncharacterized protein</fullName>
    </submittedName>
</protein>
<evidence type="ECO:0000313" key="3">
    <source>
        <dbReference type="Proteomes" id="UP000324222"/>
    </source>
</evidence>
<sequence>MNNPSRRSVKMPPVSSSSFSLVGAPFTQGIPNFVPYPQIIIALAITLLLLPLLPSALGQRSLEEFSQPVID</sequence>
<reference evidence="2 3" key="1">
    <citation type="submission" date="2019-05" db="EMBL/GenBank/DDBJ databases">
        <title>Another draft genome of Portunus trituberculatus and its Hox gene families provides insights of decapod evolution.</title>
        <authorList>
            <person name="Jeong J.-H."/>
            <person name="Song I."/>
            <person name="Kim S."/>
            <person name="Choi T."/>
            <person name="Kim D."/>
            <person name="Ryu S."/>
            <person name="Kim W."/>
        </authorList>
    </citation>
    <scope>NUCLEOTIDE SEQUENCE [LARGE SCALE GENOMIC DNA]</scope>
    <source>
        <tissue evidence="2">Muscle</tissue>
    </source>
</reference>
<dbReference type="EMBL" id="VSRR010002828">
    <property type="protein sequence ID" value="MPC33401.1"/>
    <property type="molecule type" value="Genomic_DNA"/>
</dbReference>
<feature type="transmembrane region" description="Helical" evidence="1">
    <location>
        <begin position="39"/>
        <end position="57"/>
    </location>
</feature>
<accession>A0A5B7EGC5</accession>
<comment type="caution">
    <text evidence="2">The sequence shown here is derived from an EMBL/GenBank/DDBJ whole genome shotgun (WGS) entry which is preliminary data.</text>
</comment>
<organism evidence="2 3">
    <name type="scientific">Portunus trituberculatus</name>
    <name type="common">Swimming crab</name>
    <name type="synonym">Neptunus trituberculatus</name>
    <dbReference type="NCBI Taxonomy" id="210409"/>
    <lineage>
        <taxon>Eukaryota</taxon>
        <taxon>Metazoa</taxon>
        <taxon>Ecdysozoa</taxon>
        <taxon>Arthropoda</taxon>
        <taxon>Crustacea</taxon>
        <taxon>Multicrustacea</taxon>
        <taxon>Malacostraca</taxon>
        <taxon>Eumalacostraca</taxon>
        <taxon>Eucarida</taxon>
        <taxon>Decapoda</taxon>
        <taxon>Pleocyemata</taxon>
        <taxon>Brachyura</taxon>
        <taxon>Eubrachyura</taxon>
        <taxon>Portunoidea</taxon>
        <taxon>Portunidae</taxon>
        <taxon>Portuninae</taxon>
        <taxon>Portunus</taxon>
    </lineage>
</organism>
<name>A0A5B7EGC5_PORTR</name>
<keyword evidence="3" id="KW-1185">Reference proteome</keyword>
<dbReference type="AlphaFoldDB" id="A0A5B7EGC5"/>
<gene>
    <name evidence="2" type="ORF">E2C01_026749</name>
</gene>
<evidence type="ECO:0000256" key="1">
    <source>
        <dbReference type="SAM" id="Phobius"/>
    </source>
</evidence>
<keyword evidence="1" id="KW-0472">Membrane</keyword>
<evidence type="ECO:0000313" key="2">
    <source>
        <dbReference type="EMBL" id="MPC33401.1"/>
    </source>
</evidence>